<dbReference type="EMBL" id="WUUL01000002">
    <property type="protein sequence ID" value="MXQ52728.1"/>
    <property type="molecule type" value="Genomic_DNA"/>
</dbReference>
<evidence type="ECO:0000313" key="1">
    <source>
        <dbReference type="EMBL" id="MXQ52728.1"/>
    </source>
</evidence>
<name>A0A6I4VQS6_9BACL</name>
<protein>
    <submittedName>
        <fullName evidence="1">Uncharacterized protein</fullName>
    </submittedName>
</protein>
<comment type="caution">
    <text evidence="1">The sequence shown here is derived from an EMBL/GenBank/DDBJ whole genome shotgun (WGS) entry which is preliminary data.</text>
</comment>
<evidence type="ECO:0000313" key="2">
    <source>
        <dbReference type="Proteomes" id="UP000430692"/>
    </source>
</evidence>
<sequence>MKETTKEELHLFSQVLKKYLSPTEAEQLARAAEFVRRTSKYLGKDLVTLCVWLSHNLASTSLIQLCSELESATRVSMSPEGLNQRLNEHADAFLWELFAHLLKAELDSASAIPSAYSDHFYELGFSIRLRFKFQIP</sequence>
<proteinExistence type="predicted"/>
<dbReference type="Proteomes" id="UP000430692">
    <property type="component" value="Unassembled WGS sequence"/>
</dbReference>
<keyword evidence="2" id="KW-1185">Reference proteome</keyword>
<organism evidence="1 2">
    <name type="scientific">Shimazuella alba</name>
    <dbReference type="NCBI Taxonomy" id="2690964"/>
    <lineage>
        <taxon>Bacteria</taxon>
        <taxon>Bacillati</taxon>
        <taxon>Bacillota</taxon>
        <taxon>Bacilli</taxon>
        <taxon>Bacillales</taxon>
        <taxon>Thermoactinomycetaceae</taxon>
        <taxon>Shimazuella</taxon>
    </lineage>
</organism>
<dbReference type="AlphaFoldDB" id="A0A6I4VQS6"/>
<dbReference type="RefSeq" id="WP_160799893.1">
    <property type="nucleotide sequence ID" value="NZ_WUUL01000002.1"/>
</dbReference>
<gene>
    <name evidence="1" type="ORF">GSM42_03075</name>
</gene>
<reference evidence="1 2" key="1">
    <citation type="submission" date="2019-12" db="EMBL/GenBank/DDBJ databases">
        <title>Whole-genome analyses of novel actinobacteria.</title>
        <authorList>
            <person name="Sahin N."/>
            <person name="Saygin H."/>
        </authorList>
    </citation>
    <scope>NUCLEOTIDE SEQUENCE [LARGE SCALE GENOMIC DNA]</scope>
    <source>
        <strain evidence="1 2">KC615</strain>
    </source>
</reference>
<accession>A0A6I4VQS6</accession>